<evidence type="ECO:0000313" key="2">
    <source>
        <dbReference type="EMBL" id="BCS87762.1"/>
    </source>
</evidence>
<name>A0ABM7P4R7_9BACT</name>
<evidence type="ECO:0000256" key="1">
    <source>
        <dbReference type="SAM" id="MobiDB-lite"/>
    </source>
</evidence>
<protein>
    <submittedName>
        <fullName evidence="2">Uncharacterized protein</fullName>
    </submittedName>
</protein>
<proteinExistence type="predicted"/>
<sequence length="63" mass="7020">MEEAADAAENKKDAENRLDETRLQPCGIQAAIRNHTHPVPNKRRGAFPLPLFYTISMATAQTI</sequence>
<keyword evidence="3" id="KW-1185">Reference proteome</keyword>
<dbReference type="EMBL" id="AP024485">
    <property type="protein sequence ID" value="BCS87762.1"/>
    <property type="molecule type" value="Genomic_DNA"/>
</dbReference>
<gene>
    <name evidence="2" type="ORF">PSDVSF_10040</name>
</gene>
<feature type="region of interest" description="Disordered" evidence="1">
    <location>
        <begin position="1"/>
        <end position="22"/>
    </location>
</feature>
<evidence type="ECO:0000313" key="3">
    <source>
        <dbReference type="Proteomes" id="UP001053296"/>
    </source>
</evidence>
<organism evidence="2 3">
    <name type="scientific">Pseudodesulfovibrio sediminis</name>
    <dbReference type="NCBI Taxonomy" id="2810563"/>
    <lineage>
        <taxon>Bacteria</taxon>
        <taxon>Pseudomonadati</taxon>
        <taxon>Thermodesulfobacteriota</taxon>
        <taxon>Desulfovibrionia</taxon>
        <taxon>Desulfovibrionales</taxon>
        <taxon>Desulfovibrionaceae</taxon>
    </lineage>
</organism>
<dbReference type="Proteomes" id="UP001053296">
    <property type="component" value="Chromosome"/>
</dbReference>
<feature type="compositionally biased region" description="Basic and acidic residues" evidence="1">
    <location>
        <begin position="8"/>
        <end position="22"/>
    </location>
</feature>
<accession>A0ABM7P4R7</accession>
<reference evidence="2" key="1">
    <citation type="journal article" date="2022" name="Arch. Microbiol.">
        <title>Pseudodesulfovibrio sediminis sp. nov., a mesophilic and neutrophilic sulfate-reducing bacterium isolated from sediment of a brackish lake.</title>
        <authorList>
            <person name="Takahashi A."/>
            <person name="Kojima H."/>
            <person name="Watanabe M."/>
            <person name="Fukui M."/>
        </authorList>
    </citation>
    <scope>NUCLEOTIDE SEQUENCE</scope>
    <source>
        <strain evidence="2">SF6</strain>
    </source>
</reference>